<evidence type="ECO:0000256" key="5">
    <source>
        <dbReference type="ARBA" id="ARBA00023157"/>
    </source>
</evidence>
<keyword evidence="5" id="KW-1015">Disulfide bond</keyword>
<protein>
    <recommendedName>
        <fullName evidence="2">acid phosphatase</fullName>
        <ecNumber evidence="2">3.1.3.2</ecNumber>
    </recommendedName>
</protein>
<comment type="catalytic activity">
    <reaction evidence="1">
        <text>a phosphate monoester + H2O = an alcohol + phosphate</text>
        <dbReference type="Rhea" id="RHEA:15017"/>
        <dbReference type="ChEBI" id="CHEBI:15377"/>
        <dbReference type="ChEBI" id="CHEBI:30879"/>
        <dbReference type="ChEBI" id="CHEBI:43474"/>
        <dbReference type="ChEBI" id="CHEBI:67140"/>
        <dbReference type="EC" id="3.1.3.2"/>
    </reaction>
</comment>
<evidence type="ECO:0000256" key="1">
    <source>
        <dbReference type="ARBA" id="ARBA00000032"/>
    </source>
</evidence>
<evidence type="ECO:0000313" key="7">
    <source>
        <dbReference type="EMBL" id="VDN04477.1"/>
    </source>
</evidence>
<sequence>MDLSDFPAHMATDGRTDAAGNPFFHCPLAEQKVANHKEKYFLRENFTEIYDLMRSKLNYTHDPYLFFDTLTCMKEHNLKLPEWCSNESFYQTLKFISWNGVNAQFGMGPYDDEMQRKLRGGSALRGVVSRIACKTNYSGWTPHDMTLAAILSTFSDIHAILGEVPLIDYGANIAFELWTTDKTTYKLKVFYANSWKEEPFDVTRFAPGCENSVEFCNVSDFIDHSRLLFFDNIQEECSKGVTSQTPHIVRRSIGADITEEVDLIELY</sequence>
<evidence type="ECO:0000256" key="2">
    <source>
        <dbReference type="ARBA" id="ARBA00012646"/>
    </source>
</evidence>
<dbReference type="GO" id="GO:0003993">
    <property type="term" value="F:acid phosphatase activity"/>
    <property type="evidence" value="ECO:0007669"/>
    <property type="project" value="UniProtKB-EC"/>
</dbReference>
<organism evidence="9">
    <name type="scientific">Thelazia callipaeda</name>
    <name type="common">Oriental eyeworm</name>
    <name type="synonym">Parasitic nematode</name>
    <dbReference type="NCBI Taxonomy" id="103827"/>
    <lineage>
        <taxon>Eukaryota</taxon>
        <taxon>Metazoa</taxon>
        <taxon>Ecdysozoa</taxon>
        <taxon>Nematoda</taxon>
        <taxon>Chromadorea</taxon>
        <taxon>Rhabditida</taxon>
        <taxon>Spirurina</taxon>
        <taxon>Spiruromorpha</taxon>
        <taxon>Thelazioidea</taxon>
        <taxon>Thelaziidae</taxon>
        <taxon>Thelazia</taxon>
    </lineage>
</organism>
<dbReference type="WBParaSite" id="TCLT_0000706801-mRNA-1">
    <property type="protein sequence ID" value="TCLT_0000706801-mRNA-1"/>
    <property type="gene ID" value="TCLT_0000706801"/>
</dbReference>
<name>A0A0N5D2F8_THECL</name>
<proteinExistence type="predicted"/>
<keyword evidence="6" id="KW-0325">Glycoprotein</keyword>
<keyword evidence="4" id="KW-0378">Hydrolase</keyword>
<keyword evidence="3" id="KW-0732">Signal</keyword>
<reference evidence="9" key="1">
    <citation type="submission" date="2016-04" db="UniProtKB">
        <authorList>
            <consortium name="WormBaseParasite"/>
        </authorList>
    </citation>
    <scope>IDENTIFICATION</scope>
</reference>
<evidence type="ECO:0000256" key="3">
    <source>
        <dbReference type="ARBA" id="ARBA00022729"/>
    </source>
</evidence>
<dbReference type="SUPFAM" id="SSF53254">
    <property type="entry name" value="Phosphoglycerate mutase-like"/>
    <property type="match status" value="1"/>
</dbReference>
<reference evidence="7 8" key="2">
    <citation type="submission" date="2018-11" db="EMBL/GenBank/DDBJ databases">
        <authorList>
            <consortium name="Pathogen Informatics"/>
        </authorList>
    </citation>
    <scope>NUCLEOTIDE SEQUENCE [LARGE SCALE GENOMIC DNA]</scope>
</reference>
<dbReference type="EMBL" id="UYYF01004470">
    <property type="protein sequence ID" value="VDN04477.1"/>
    <property type="molecule type" value="Genomic_DNA"/>
</dbReference>
<dbReference type="STRING" id="103827.A0A0N5D2F8"/>
<dbReference type="PANTHER" id="PTHR11567:SF211">
    <property type="entry name" value="PROSTATIC ACID PHOSPHATASE"/>
    <property type="match status" value="1"/>
</dbReference>
<accession>A0A0N5D2F8</accession>
<dbReference type="Gene3D" id="3.40.50.1240">
    <property type="entry name" value="Phosphoglycerate mutase-like"/>
    <property type="match status" value="1"/>
</dbReference>
<evidence type="ECO:0000256" key="4">
    <source>
        <dbReference type="ARBA" id="ARBA00022801"/>
    </source>
</evidence>
<dbReference type="InterPro" id="IPR029033">
    <property type="entry name" value="His_PPase_superfam"/>
</dbReference>
<dbReference type="PANTHER" id="PTHR11567">
    <property type="entry name" value="ACID PHOSPHATASE-RELATED"/>
    <property type="match status" value="1"/>
</dbReference>
<dbReference type="EC" id="3.1.3.2" evidence="2"/>
<dbReference type="OrthoDB" id="5821688at2759"/>
<gene>
    <name evidence="7" type="ORF">TCLT_LOCUS7057</name>
</gene>
<evidence type="ECO:0000313" key="9">
    <source>
        <dbReference type="WBParaSite" id="TCLT_0000706801-mRNA-1"/>
    </source>
</evidence>
<evidence type="ECO:0000256" key="6">
    <source>
        <dbReference type="ARBA" id="ARBA00023180"/>
    </source>
</evidence>
<dbReference type="AlphaFoldDB" id="A0A0N5D2F8"/>
<evidence type="ECO:0000313" key="8">
    <source>
        <dbReference type="Proteomes" id="UP000276776"/>
    </source>
</evidence>
<dbReference type="InterPro" id="IPR050645">
    <property type="entry name" value="Histidine_acid_phosphatase"/>
</dbReference>
<dbReference type="Proteomes" id="UP000276776">
    <property type="component" value="Unassembled WGS sequence"/>
</dbReference>
<keyword evidence="8" id="KW-1185">Reference proteome</keyword>